<dbReference type="PANTHER" id="PTHR39174">
    <property type="entry name" value="INNER MEMBRANE PROTEIN-RELATED"/>
    <property type="match status" value="1"/>
</dbReference>
<evidence type="ECO:0000313" key="2">
    <source>
        <dbReference type="EMBL" id="KDN24509.1"/>
    </source>
</evidence>
<comment type="caution">
    <text evidence="2">The sequence shown here is derived from an EMBL/GenBank/DDBJ whole genome shotgun (WGS) entry which is preliminary data.</text>
</comment>
<reference evidence="2 3" key="1">
    <citation type="journal article" date="2014" name="Genome Announc.">
        <title>Draft Genome Sequence of Moraxella bovoculi Strain 237T (ATCC BAA-1259T) Isolated from a Calf with Infectious Bovine Keratoconjunctivitis.</title>
        <authorList>
            <person name="Calcutt M.J."/>
            <person name="Foecking M.F."/>
            <person name="Martin N.T."/>
            <person name="Mhlanga-Mutangadura T."/>
            <person name="Reilly T.J."/>
        </authorList>
    </citation>
    <scope>NUCLEOTIDE SEQUENCE [LARGE SCALE GENOMIC DNA]</scope>
    <source>
        <strain evidence="2 3">237</strain>
    </source>
</reference>
<dbReference type="EMBL" id="AOMT01000035">
    <property type="protein sequence ID" value="KDN24509.1"/>
    <property type="molecule type" value="Genomic_DNA"/>
</dbReference>
<keyword evidence="3" id="KW-1185">Reference proteome</keyword>
<dbReference type="Proteomes" id="UP000035860">
    <property type="component" value="Unassembled WGS sequence"/>
</dbReference>
<keyword evidence="1" id="KW-0472">Membrane</keyword>
<protein>
    <submittedName>
        <fullName evidence="2">Uncharacterized protein</fullName>
    </submittedName>
</protein>
<dbReference type="InterPro" id="IPR010398">
    <property type="entry name" value="DUF997"/>
</dbReference>
<evidence type="ECO:0000313" key="3">
    <source>
        <dbReference type="Proteomes" id="UP000035860"/>
    </source>
</evidence>
<organism evidence="2 3">
    <name type="scientific">Moraxella bovoculi 237</name>
    <dbReference type="NCBI Taxonomy" id="743974"/>
    <lineage>
        <taxon>Bacteria</taxon>
        <taxon>Pseudomonadati</taxon>
        <taxon>Pseudomonadota</taxon>
        <taxon>Gammaproteobacteria</taxon>
        <taxon>Moraxellales</taxon>
        <taxon>Moraxellaceae</taxon>
        <taxon>Moraxella</taxon>
    </lineage>
</organism>
<proteinExistence type="predicted"/>
<dbReference type="Pfam" id="PF06196">
    <property type="entry name" value="DUF997"/>
    <property type="match status" value="1"/>
</dbReference>
<evidence type="ECO:0000256" key="1">
    <source>
        <dbReference type="SAM" id="Phobius"/>
    </source>
</evidence>
<sequence>MTGTSNSPKPTHTQSSLSHQLNREAKWSLYLTLLYMAGWVIFAYFMPAGTGLLGLPLWFELSCIFLPLIFILISMAVLKAVYQEVDLDTDLTSDKGDDA</sequence>
<feature type="transmembrane region" description="Helical" evidence="1">
    <location>
        <begin position="57"/>
        <end position="78"/>
    </location>
</feature>
<dbReference type="OrthoDB" id="7062456at2"/>
<accession>A0A066UK03</accession>
<name>A0A066UK03_9GAMM</name>
<dbReference type="eggNOG" id="COG3924">
    <property type="taxonomic scope" value="Bacteria"/>
</dbReference>
<gene>
    <name evidence="2" type="ORF">MBO_08686</name>
</gene>
<dbReference type="RefSeq" id="WP_052585412.1">
    <property type="nucleotide sequence ID" value="NZ_AOMT01000035.1"/>
</dbReference>
<keyword evidence="1" id="KW-0812">Transmembrane</keyword>
<keyword evidence="1" id="KW-1133">Transmembrane helix</keyword>
<dbReference type="PANTHER" id="PTHR39174:SF1">
    <property type="entry name" value="INNER MEMBRANE PROTEIN"/>
    <property type="match status" value="1"/>
</dbReference>
<dbReference type="AlphaFoldDB" id="A0A066UK03"/>
<feature type="transmembrane region" description="Helical" evidence="1">
    <location>
        <begin position="27"/>
        <end position="45"/>
    </location>
</feature>